<proteinExistence type="predicted"/>
<evidence type="ECO:0000313" key="2">
    <source>
        <dbReference type="Proteomes" id="UP001066276"/>
    </source>
</evidence>
<evidence type="ECO:0000313" key="1">
    <source>
        <dbReference type="EMBL" id="KAJ1128636.1"/>
    </source>
</evidence>
<organism evidence="1 2">
    <name type="scientific">Pleurodeles waltl</name>
    <name type="common">Iberian ribbed newt</name>
    <dbReference type="NCBI Taxonomy" id="8319"/>
    <lineage>
        <taxon>Eukaryota</taxon>
        <taxon>Metazoa</taxon>
        <taxon>Chordata</taxon>
        <taxon>Craniata</taxon>
        <taxon>Vertebrata</taxon>
        <taxon>Euteleostomi</taxon>
        <taxon>Amphibia</taxon>
        <taxon>Batrachia</taxon>
        <taxon>Caudata</taxon>
        <taxon>Salamandroidea</taxon>
        <taxon>Salamandridae</taxon>
        <taxon>Pleurodelinae</taxon>
        <taxon>Pleurodeles</taxon>
    </lineage>
</organism>
<gene>
    <name evidence="1" type="ORF">NDU88_007011</name>
</gene>
<dbReference type="Proteomes" id="UP001066276">
    <property type="component" value="Chromosome 7"/>
</dbReference>
<reference evidence="1" key="1">
    <citation type="journal article" date="2022" name="bioRxiv">
        <title>Sequencing and chromosome-scale assembly of the giantPleurodeles waltlgenome.</title>
        <authorList>
            <person name="Brown T."/>
            <person name="Elewa A."/>
            <person name="Iarovenko S."/>
            <person name="Subramanian E."/>
            <person name="Araus A.J."/>
            <person name="Petzold A."/>
            <person name="Susuki M."/>
            <person name="Suzuki K.-i.T."/>
            <person name="Hayashi T."/>
            <person name="Toyoda A."/>
            <person name="Oliveira C."/>
            <person name="Osipova E."/>
            <person name="Leigh N.D."/>
            <person name="Simon A."/>
            <person name="Yun M.H."/>
        </authorList>
    </citation>
    <scope>NUCLEOTIDE SEQUENCE</scope>
    <source>
        <strain evidence="1">20211129_DDA</strain>
        <tissue evidence="1">Liver</tissue>
    </source>
</reference>
<accession>A0AAV7PMQ6</accession>
<comment type="caution">
    <text evidence="1">The sequence shown here is derived from an EMBL/GenBank/DDBJ whole genome shotgun (WGS) entry which is preliminary data.</text>
</comment>
<dbReference type="EMBL" id="JANPWB010000011">
    <property type="protein sequence ID" value="KAJ1128636.1"/>
    <property type="molecule type" value="Genomic_DNA"/>
</dbReference>
<dbReference type="AlphaFoldDB" id="A0AAV7PMQ6"/>
<protein>
    <submittedName>
        <fullName evidence="1">Uncharacterized protein</fullName>
    </submittedName>
</protein>
<sequence>MATSGRDNVNLPSGVMEGWCPITSDLITTSLVPKTKHMYELAWQIYNASFDSPVAEKHLLPKGVLKFLVMQREGGKSLHLVRRRLSAITFFAGLKGVTGTAKDPRWSGMVQFMCVGVDTPSFEERLNIWLTDLERAQR</sequence>
<name>A0AAV7PMQ6_PLEWA</name>
<keyword evidence="2" id="KW-1185">Reference proteome</keyword>